<protein>
    <submittedName>
        <fullName evidence="1">Uncharacterized protein</fullName>
    </submittedName>
</protein>
<dbReference type="AlphaFoldDB" id="A0A5A5RFQ5"/>
<gene>
    <name evidence="1" type="ORF">MiYa_03468</name>
</gene>
<comment type="caution">
    <text evidence="1">The sequence shown here is derived from an EMBL/GenBank/DDBJ whole genome shotgun (WGS) entry which is preliminary data.</text>
</comment>
<organism evidence="1 2">
    <name type="scientific">Microcystis aeruginosa NIES-2519</name>
    <dbReference type="NCBI Taxonomy" id="2303981"/>
    <lineage>
        <taxon>Bacteria</taxon>
        <taxon>Bacillati</taxon>
        <taxon>Cyanobacteriota</taxon>
        <taxon>Cyanophyceae</taxon>
        <taxon>Oscillatoriophycideae</taxon>
        <taxon>Chroococcales</taxon>
        <taxon>Microcystaceae</taxon>
        <taxon>Microcystis</taxon>
    </lineage>
</organism>
<proteinExistence type="predicted"/>
<dbReference type="EMBL" id="BHVO01000074">
    <property type="protein sequence ID" value="GCA71922.1"/>
    <property type="molecule type" value="Genomic_DNA"/>
</dbReference>
<evidence type="ECO:0000313" key="2">
    <source>
        <dbReference type="Proteomes" id="UP000323569"/>
    </source>
</evidence>
<sequence>MCSIALINKNHLLTTDSSKSQLYTSPLIPFSLFVADILLPSPRTGEGLGVRVITIPNVTVTLEKWYKITAIIWSSYSLV</sequence>
<reference evidence="1 2" key="1">
    <citation type="submission" date="2018-09" db="EMBL/GenBank/DDBJ databases">
        <title>Evolutionary history of phycoerythrin pigmentation in the water bloom-forming cyanobacterium Microcystis aeruginosa.</title>
        <authorList>
            <person name="Tanabe Y."/>
            <person name="Tanabe Y."/>
            <person name="Yamaguchi H."/>
        </authorList>
    </citation>
    <scope>NUCLEOTIDE SEQUENCE [LARGE SCALE GENOMIC DNA]</scope>
    <source>
        <strain evidence="1 2">NIES-2519</strain>
    </source>
</reference>
<dbReference type="Proteomes" id="UP000323569">
    <property type="component" value="Unassembled WGS sequence"/>
</dbReference>
<name>A0A5A5RFQ5_MICAE</name>
<accession>A0A5A5RFQ5</accession>
<evidence type="ECO:0000313" key="1">
    <source>
        <dbReference type="EMBL" id="GCA71922.1"/>
    </source>
</evidence>